<dbReference type="InterPro" id="IPR036093">
    <property type="entry name" value="NAC_dom_sf"/>
</dbReference>
<dbReference type="AlphaFoldDB" id="A0AAD8MLU2"/>
<accession>A0AAD8MLU2</accession>
<dbReference type="GO" id="GO:0006355">
    <property type="term" value="P:regulation of DNA-templated transcription"/>
    <property type="evidence" value="ECO:0007669"/>
    <property type="project" value="InterPro"/>
</dbReference>
<keyword evidence="2" id="KW-0238">DNA-binding</keyword>
<organism evidence="6 7">
    <name type="scientific">Heracleum sosnowskyi</name>
    <dbReference type="NCBI Taxonomy" id="360622"/>
    <lineage>
        <taxon>Eukaryota</taxon>
        <taxon>Viridiplantae</taxon>
        <taxon>Streptophyta</taxon>
        <taxon>Embryophyta</taxon>
        <taxon>Tracheophyta</taxon>
        <taxon>Spermatophyta</taxon>
        <taxon>Magnoliopsida</taxon>
        <taxon>eudicotyledons</taxon>
        <taxon>Gunneridae</taxon>
        <taxon>Pentapetalae</taxon>
        <taxon>asterids</taxon>
        <taxon>campanulids</taxon>
        <taxon>Apiales</taxon>
        <taxon>Apiaceae</taxon>
        <taxon>Apioideae</taxon>
        <taxon>apioid superclade</taxon>
        <taxon>Tordylieae</taxon>
        <taxon>Tordyliinae</taxon>
        <taxon>Heracleum</taxon>
    </lineage>
</organism>
<evidence type="ECO:0000256" key="1">
    <source>
        <dbReference type="ARBA" id="ARBA00023015"/>
    </source>
</evidence>
<keyword evidence="1" id="KW-0805">Transcription regulation</keyword>
<gene>
    <name evidence="6" type="ORF">POM88_024850</name>
</gene>
<proteinExistence type="predicted"/>
<dbReference type="Proteomes" id="UP001237642">
    <property type="component" value="Unassembled WGS sequence"/>
</dbReference>
<evidence type="ECO:0000313" key="7">
    <source>
        <dbReference type="Proteomes" id="UP001237642"/>
    </source>
</evidence>
<reference evidence="6" key="1">
    <citation type="submission" date="2023-02" db="EMBL/GenBank/DDBJ databases">
        <title>Genome of toxic invasive species Heracleum sosnowskyi carries increased number of genes despite the absence of recent whole-genome duplications.</title>
        <authorList>
            <person name="Schelkunov M."/>
            <person name="Shtratnikova V."/>
            <person name="Makarenko M."/>
            <person name="Klepikova A."/>
            <person name="Omelchenko D."/>
            <person name="Novikova G."/>
            <person name="Obukhova E."/>
            <person name="Bogdanov V."/>
            <person name="Penin A."/>
            <person name="Logacheva M."/>
        </authorList>
    </citation>
    <scope>NUCLEOTIDE SEQUENCE</scope>
    <source>
        <strain evidence="6">Hsosn_3</strain>
        <tissue evidence="6">Leaf</tissue>
    </source>
</reference>
<name>A0AAD8MLU2_9APIA</name>
<dbReference type="SUPFAM" id="SSF101941">
    <property type="entry name" value="NAC domain"/>
    <property type="match status" value="1"/>
</dbReference>
<comment type="caution">
    <text evidence="6">The sequence shown here is derived from an EMBL/GenBank/DDBJ whole genome shotgun (WGS) entry which is preliminary data.</text>
</comment>
<evidence type="ECO:0000259" key="5">
    <source>
        <dbReference type="Pfam" id="PF02365"/>
    </source>
</evidence>
<reference evidence="6" key="2">
    <citation type="submission" date="2023-05" db="EMBL/GenBank/DDBJ databases">
        <authorList>
            <person name="Schelkunov M.I."/>
        </authorList>
    </citation>
    <scope>NUCLEOTIDE SEQUENCE</scope>
    <source>
        <strain evidence="6">Hsosn_3</strain>
        <tissue evidence="6">Leaf</tissue>
    </source>
</reference>
<sequence>MEEVDTTKYAKGFRFNPFDDELINDYLKPKITKNKLLCKLIKDKEVYGQAGMDLSKVRQYKMHEYSMNGVNVGLNSDGAATVVLCRITHDSLKKCTINLKFGTKNTCKVLRSTSEVVHEKEESTSEAVHEKKKTATTMLRDDLWEGLSFDELCNENFCFGDLGSSDICLDDLGSSDFCFDNRDGEDICSGDLEENSYQAKKMCLNPY</sequence>
<dbReference type="GO" id="GO:0003677">
    <property type="term" value="F:DNA binding"/>
    <property type="evidence" value="ECO:0007669"/>
    <property type="project" value="UniProtKB-KW"/>
</dbReference>
<evidence type="ECO:0000313" key="6">
    <source>
        <dbReference type="EMBL" id="KAK1378106.1"/>
    </source>
</evidence>
<keyword evidence="7" id="KW-1185">Reference proteome</keyword>
<evidence type="ECO:0000256" key="2">
    <source>
        <dbReference type="ARBA" id="ARBA00023125"/>
    </source>
</evidence>
<dbReference type="Pfam" id="PF02365">
    <property type="entry name" value="NAM"/>
    <property type="match status" value="1"/>
</dbReference>
<dbReference type="InterPro" id="IPR003441">
    <property type="entry name" value="NAC-dom"/>
</dbReference>
<evidence type="ECO:0000256" key="3">
    <source>
        <dbReference type="ARBA" id="ARBA00023163"/>
    </source>
</evidence>
<feature type="domain" description="NAC" evidence="5">
    <location>
        <begin position="11"/>
        <end position="59"/>
    </location>
</feature>
<keyword evidence="4" id="KW-0539">Nucleus</keyword>
<protein>
    <recommendedName>
        <fullName evidence="5">NAC domain-containing protein</fullName>
    </recommendedName>
</protein>
<keyword evidence="3" id="KW-0804">Transcription</keyword>
<dbReference type="EMBL" id="JAUIZM010000006">
    <property type="protein sequence ID" value="KAK1378106.1"/>
    <property type="molecule type" value="Genomic_DNA"/>
</dbReference>
<evidence type="ECO:0000256" key="4">
    <source>
        <dbReference type="ARBA" id="ARBA00023242"/>
    </source>
</evidence>